<dbReference type="EMBL" id="MFDO01000010">
    <property type="protein sequence ID" value="OGE65712.1"/>
    <property type="molecule type" value="Genomic_DNA"/>
</dbReference>
<reference evidence="2 3" key="1">
    <citation type="journal article" date="2016" name="Nat. Commun.">
        <title>Thousands of microbial genomes shed light on interconnected biogeochemical processes in an aquifer system.</title>
        <authorList>
            <person name="Anantharaman K."/>
            <person name="Brown C.T."/>
            <person name="Hug L.A."/>
            <person name="Sharon I."/>
            <person name="Castelle C.J."/>
            <person name="Probst A.J."/>
            <person name="Thomas B.C."/>
            <person name="Singh A."/>
            <person name="Wilkins M.J."/>
            <person name="Karaoz U."/>
            <person name="Brodie E.L."/>
            <person name="Williams K.H."/>
            <person name="Hubbard S.S."/>
            <person name="Banfield J.F."/>
        </authorList>
    </citation>
    <scope>NUCLEOTIDE SEQUENCE [LARGE SCALE GENOMIC DNA]</scope>
</reference>
<feature type="transmembrane region" description="Helical" evidence="1">
    <location>
        <begin position="269"/>
        <end position="292"/>
    </location>
</feature>
<evidence type="ECO:0000313" key="2">
    <source>
        <dbReference type="EMBL" id="OGE65712.1"/>
    </source>
</evidence>
<protein>
    <recommendedName>
        <fullName evidence="4">Membrane protein 6-pyruvoyl-tetrahydropterin synthase-related domain-containing protein</fullName>
    </recommendedName>
</protein>
<feature type="transmembrane region" description="Helical" evidence="1">
    <location>
        <begin position="343"/>
        <end position="363"/>
    </location>
</feature>
<dbReference type="Proteomes" id="UP000178017">
    <property type="component" value="Unassembled WGS sequence"/>
</dbReference>
<feature type="transmembrane region" description="Helical" evidence="1">
    <location>
        <begin position="113"/>
        <end position="133"/>
    </location>
</feature>
<feature type="transmembrane region" description="Helical" evidence="1">
    <location>
        <begin position="140"/>
        <end position="156"/>
    </location>
</feature>
<evidence type="ECO:0000313" key="3">
    <source>
        <dbReference type="Proteomes" id="UP000178017"/>
    </source>
</evidence>
<feature type="transmembrane region" description="Helical" evidence="1">
    <location>
        <begin position="57"/>
        <end position="78"/>
    </location>
</feature>
<feature type="transmembrane region" description="Helical" evidence="1">
    <location>
        <begin position="206"/>
        <end position="226"/>
    </location>
</feature>
<feature type="transmembrane region" description="Helical" evidence="1">
    <location>
        <begin position="90"/>
        <end position="107"/>
    </location>
</feature>
<feature type="transmembrane region" description="Helical" evidence="1">
    <location>
        <begin position="375"/>
        <end position="393"/>
    </location>
</feature>
<dbReference type="AlphaFoldDB" id="A0A1F5MK22"/>
<keyword evidence="1" id="KW-0472">Membrane</keyword>
<evidence type="ECO:0000256" key="1">
    <source>
        <dbReference type="SAM" id="Phobius"/>
    </source>
</evidence>
<comment type="caution">
    <text evidence="2">The sequence shown here is derived from an EMBL/GenBank/DDBJ whole genome shotgun (WGS) entry which is preliminary data.</text>
</comment>
<organism evidence="2 3">
    <name type="scientific">Candidatus Daviesbacteria bacterium RIFCSPLOWO2_01_FULL_40_24</name>
    <dbReference type="NCBI Taxonomy" id="1797787"/>
    <lineage>
        <taxon>Bacteria</taxon>
        <taxon>Candidatus Daviesiibacteriota</taxon>
    </lineage>
</organism>
<sequence>MINRNFIFLLILLAVMFWQWWIPGEKAAQDLPYISISSLKSLFNPPFVWSEYGSEGLGQYSVFTLWSWPLNLISGFLANIGLNFTAVSRFYLTAGFLLLGSFSIWKFTKYLGLTPPAQFIASLFYLANTYILLVLDGGQLSITIVYALIPTVFIYLDKALIGSLKDKIIAGLGVYLVSVCDIRFVYLLAILILIRSFFRWNGFKSLALTGGIISLILIGLHFYWLYPLLKSPLASGVYAGFTESSVNASLINIGHSLTLLAPHWYQNTFGVITPLRVEFFLIPMLVFLAAILRRRDGRVAFWLLVAIISVFLSKGSADPLGIVYTWAYNYLPGFSLFRDSTKFLLLVALSYSVLIGISVDELLRRFKSIPYMRFILPLILTVVFVAFINPVWLGKMRGTFSHLPFQSDQQTMLRTLETDKKFSRILWIPSLPPLGYFSPTHPSIEASRIYNRRPFVSGVLGTYEKYNFLREASYSGQLLDVAGVAYLIYPALDPRQPNLNSDSKRYYQIFLNQLRSLPWIISSDSSNQIPLLQTKAHQDRFFLTDKSWIIIGSDDIYQKSTLNPQAKLSTNALIFAEERPELIQQIINKSEVKIVLNNKTATDLAASLIPSINLIFPAQYLTSEPNNSGWWKRNSSDYLFWRDFLKVKYNLDNQDFDLGGGWAVGEGQLEFSISNSQFSKRDILLARVMESSRSGELNFLQEGQLIGRVDTKNDNTNMRWKEVGKLNNSSTLEVRSSGDINVINALAVLDSNLWGNFLKQANSLEQRVRTYPSSDEQNLETVPQVTYQIINPTKFKVSINGLLSPKMLVFSQTYDPRWHIDQQQAVPIYSFLNGFWVEKDGEYLIEFAPQKYLDLGLIISGLTALIILVTLKKIKS</sequence>
<feature type="transmembrane region" description="Helical" evidence="1">
    <location>
        <begin position="299"/>
        <end position="323"/>
    </location>
</feature>
<keyword evidence="1" id="KW-1133">Transmembrane helix</keyword>
<evidence type="ECO:0008006" key="4">
    <source>
        <dbReference type="Google" id="ProtNLM"/>
    </source>
</evidence>
<accession>A0A1F5MK22</accession>
<gene>
    <name evidence="2" type="ORF">A3B49_04065</name>
</gene>
<feature type="transmembrane region" description="Helical" evidence="1">
    <location>
        <begin position="852"/>
        <end position="871"/>
    </location>
</feature>
<feature type="transmembrane region" description="Helical" evidence="1">
    <location>
        <begin position="168"/>
        <end position="194"/>
    </location>
</feature>
<name>A0A1F5MK22_9BACT</name>
<proteinExistence type="predicted"/>
<keyword evidence="1" id="KW-0812">Transmembrane</keyword>